<name>A0ABR9ZH86_9CORY</name>
<feature type="transmembrane region" description="Helical" evidence="2">
    <location>
        <begin position="302"/>
        <end position="320"/>
    </location>
</feature>
<feature type="compositionally biased region" description="Basic and acidic residues" evidence="1">
    <location>
        <begin position="150"/>
        <end position="160"/>
    </location>
</feature>
<keyword evidence="2" id="KW-0812">Transmembrane</keyword>
<feature type="transmembrane region" description="Helical" evidence="2">
    <location>
        <begin position="354"/>
        <end position="373"/>
    </location>
</feature>
<evidence type="ECO:0000256" key="1">
    <source>
        <dbReference type="SAM" id="MobiDB-lite"/>
    </source>
</evidence>
<feature type="transmembrane region" description="Helical" evidence="2">
    <location>
        <begin position="326"/>
        <end position="347"/>
    </location>
</feature>
<dbReference type="EMBL" id="JADKMY010000001">
    <property type="protein sequence ID" value="MBF4552785.1"/>
    <property type="molecule type" value="Genomic_DNA"/>
</dbReference>
<keyword evidence="4" id="KW-1185">Reference proteome</keyword>
<evidence type="ECO:0008006" key="5">
    <source>
        <dbReference type="Google" id="ProtNLM"/>
    </source>
</evidence>
<feature type="region of interest" description="Disordered" evidence="1">
    <location>
        <begin position="10"/>
        <end position="211"/>
    </location>
</feature>
<dbReference type="RefSeq" id="WP_194555665.1">
    <property type="nucleotide sequence ID" value="NZ_JADKMY010000001.1"/>
</dbReference>
<comment type="caution">
    <text evidence="3">The sequence shown here is derived from an EMBL/GenBank/DDBJ whole genome shotgun (WGS) entry which is preliminary data.</text>
</comment>
<feature type="compositionally biased region" description="Low complexity" evidence="1">
    <location>
        <begin position="183"/>
        <end position="195"/>
    </location>
</feature>
<sequence length="375" mass="39156">MSEKLTVAELMARNGRKSADGADESSRRRRRRNLESGGVSVAELTGSIPVVTQKDVDEQKAADAAAQAPAERKPAPRVSRRAAEKPGEVTTQMTPVKDAPAAAQKPPVAAETRNAETKSTGFKRATTASSGTKPVDAKPAETKPVANKPVENKPAADKSRTPAQPVSHEDARKAEAQLIGGDNTAATTATSNTAAKPNVEKPSAFKPADEKPAANKPFAKAAAAVPASAAAATSAKGAPTPVKEKEVASNLKKDPAATRTERTPVPAKKDDEFAALEAALDEDEVIDYEDNTISWPAMIGQALLAIAAGVGIFFGFSLLWSNLPSIVVLVLALAVTLLLVGLVHALLRHNDKLLMLLAFVVGLILTFGPRLVIGI</sequence>
<keyword evidence="2" id="KW-1133">Transmembrane helix</keyword>
<feature type="region of interest" description="Disordered" evidence="1">
    <location>
        <begin position="231"/>
        <end position="264"/>
    </location>
</feature>
<feature type="compositionally biased region" description="Low complexity" evidence="1">
    <location>
        <begin position="95"/>
        <end position="110"/>
    </location>
</feature>
<gene>
    <name evidence="3" type="ORF">IRY30_01640</name>
</gene>
<feature type="compositionally biased region" description="Basic and acidic residues" evidence="1">
    <location>
        <begin position="17"/>
        <end position="26"/>
    </location>
</feature>
<proteinExistence type="predicted"/>
<evidence type="ECO:0000313" key="4">
    <source>
        <dbReference type="Proteomes" id="UP000635902"/>
    </source>
</evidence>
<feature type="compositionally biased region" description="Basic and acidic residues" evidence="1">
    <location>
        <begin position="242"/>
        <end position="264"/>
    </location>
</feature>
<evidence type="ECO:0000256" key="2">
    <source>
        <dbReference type="SAM" id="Phobius"/>
    </source>
</evidence>
<dbReference type="Proteomes" id="UP000635902">
    <property type="component" value="Unassembled WGS sequence"/>
</dbReference>
<evidence type="ECO:0000313" key="3">
    <source>
        <dbReference type="EMBL" id="MBF4552785.1"/>
    </source>
</evidence>
<keyword evidence="2" id="KW-0472">Membrane</keyword>
<organism evidence="3 4">
    <name type="scientific">Corynebacterium suicordis DSM 45110</name>
    <dbReference type="NCBI Taxonomy" id="1121369"/>
    <lineage>
        <taxon>Bacteria</taxon>
        <taxon>Bacillati</taxon>
        <taxon>Actinomycetota</taxon>
        <taxon>Actinomycetes</taxon>
        <taxon>Mycobacteriales</taxon>
        <taxon>Corynebacteriaceae</taxon>
        <taxon>Corynebacterium</taxon>
    </lineage>
</organism>
<protein>
    <recommendedName>
        <fullName evidence="5">Transmembrane protein</fullName>
    </recommendedName>
</protein>
<reference evidence="3 4" key="1">
    <citation type="submission" date="2020-10" db="EMBL/GenBank/DDBJ databases">
        <title>Novel species in genus Corynebacterium.</title>
        <authorList>
            <person name="Zhang G."/>
        </authorList>
    </citation>
    <scope>NUCLEOTIDE SEQUENCE [LARGE SCALE GENOMIC DNA]</scope>
    <source>
        <strain evidence="3 4">DSM 45110</strain>
    </source>
</reference>
<accession>A0ABR9ZH86</accession>